<name>A0A077LSU7_9MICO</name>
<dbReference type="Proteomes" id="UP000035721">
    <property type="component" value="Unassembled WGS sequence"/>
</dbReference>
<dbReference type="GO" id="GO:0016020">
    <property type="term" value="C:membrane"/>
    <property type="evidence" value="ECO:0007669"/>
    <property type="project" value="UniProtKB-SubCell"/>
</dbReference>
<keyword evidence="3 6" id="KW-0812">Transmembrane</keyword>
<feature type="domain" description="EamA" evidence="7">
    <location>
        <begin position="2"/>
        <end position="135"/>
    </location>
</feature>
<keyword evidence="9" id="KW-1185">Reference proteome</keyword>
<evidence type="ECO:0000256" key="3">
    <source>
        <dbReference type="ARBA" id="ARBA00022692"/>
    </source>
</evidence>
<dbReference type="AlphaFoldDB" id="A0A077LSU7"/>
<feature type="transmembrane region" description="Helical" evidence="6">
    <location>
        <begin position="272"/>
        <end position="289"/>
    </location>
</feature>
<organism evidence="8 9">
    <name type="scientific">Nostocoides japonicum T1-X7</name>
    <dbReference type="NCBI Taxonomy" id="1194083"/>
    <lineage>
        <taxon>Bacteria</taxon>
        <taxon>Bacillati</taxon>
        <taxon>Actinomycetota</taxon>
        <taxon>Actinomycetes</taxon>
        <taxon>Micrococcales</taxon>
        <taxon>Intrasporangiaceae</taxon>
        <taxon>Nostocoides</taxon>
    </lineage>
</organism>
<accession>A0A077LSU7</accession>
<feature type="transmembrane region" description="Helical" evidence="6">
    <location>
        <begin position="178"/>
        <end position="197"/>
    </location>
</feature>
<keyword evidence="5 6" id="KW-0472">Membrane</keyword>
<dbReference type="InterPro" id="IPR037185">
    <property type="entry name" value="EmrE-like"/>
</dbReference>
<comment type="subcellular location">
    <subcellularLocation>
        <location evidence="1">Membrane</location>
        <topology evidence="1">Multi-pass membrane protein</topology>
    </subcellularLocation>
</comment>
<protein>
    <recommendedName>
        <fullName evidence="7">EamA domain-containing protein</fullName>
    </recommendedName>
</protein>
<dbReference type="SUPFAM" id="SSF103481">
    <property type="entry name" value="Multidrug resistance efflux transporter EmrE"/>
    <property type="match status" value="2"/>
</dbReference>
<evidence type="ECO:0000259" key="7">
    <source>
        <dbReference type="Pfam" id="PF00892"/>
    </source>
</evidence>
<evidence type="ECO:0000313" key="8">
    <source>
        <dbReference type="EMBL" id="CCH76273.1"/>
    </source>
</evidence>
<feature type="transmembrane region" description="Helical" evidence="6">
    <location>
        <begin position="247"/>
        <end position="266"/>
    </location>
</feature>
<reference evidence="8 9" key="1">
    <citation type="journal article" date="2013" name="ISME J.">
        <title>A metabolic model for members of the genus Tetrasphaera involved in enhanced biological phosphorus removal.</title>
        <authorList>
            <person name="Kristiansen R."/>
            <person name="Nguyen H.T.T."/>
            <person name="Saunders A.M."/>
            <person name="Nielsen J.L."/>
            <person name="Wimmer R."/>
            <person name="Le V.Q."/>
            <person name="McIlroy S.J."/>
            <person name="Petrovski S."/>
            <person name="Seviour R.J."/>
            <person name="Calteau A."/>
            <person name="Nielsen K.L."/>
            <person name="Nielsen P.H."/>
        </authorList>
    </citation>
    <scope>NUCLEOTIDE SEQUENCE [LARGE SCALE GENOMIC DNA]</scope>
    <source>
        <strain evidence="8 9">T1-X7</strain>
    </source>
</reference>
<evidence type="ECO:0000256" key="1">
    <source>
        <dbReference type="ARBA" id="ARBA00004141"/>
    </source>
</evidence>
<dbReference type="STRING" id="1194083.BN12_1170012"/>
<feature type="transmembrane region" description="Helical" evidence="6">
    <location>
        <begin position="144"/>
        <end position="166"/>
    </location>
</feature>
<dbReference type="InterPro" id="IPR050638">
    <property type="entry name" value="AA-Vitamin_Transporters"/>
</dbReference>
<dbReference type="OrthoDB" id="5143138at2"/>
<feature type="transmembrane region" description="Helical" evidence="6">
    <location>
        <begin position="217"/>
        <end position="235"/>
    </location>
</feature>
<comment type="caution">
    <text evidence="8">The sequence shown here is derived from an EMBL/GenBank/DDBJ whole genome shotgun (WGS) entry which is preliminary data.</text>
</comment>
<dbReference type="PANTHER" id="PTHR32322">
    <property type="entry name" value="INNER MEMBRANE TRANSPORTER"/>
    <property type="match status" value="1"/>
</dbReference>
<dbReference type="InterPro" id="IPR000620">
    <property type="entry name" value="EamA_dom"/>
</dbReference>
<evidence type="ECO:0000256" key="5">
    <source>
        <dbReference type="ARBA" id="ARBA00023136"/>
    </source>
</evidence>
<sequence>MAVLQIVLAGVLWGTGGITGQLLATATGLGGPAIAAYRLGLGGLALVVYCLFRRARMPRRRKAWRHVASLGVLAAIFQAAYFSALHIGSVSVATLVAIGSAPLVVLVVDRVRGARPTAAQVRAACLGVVGLALLVGAPEGGRSTASTVGCAGLALVAGGAFAGFTMEGRRTPADLDPQASVGVGFVIGGALLAVSVTVTDRMTGAGGLAVTLDARSLTLLAALALIPTAAAYALFFRGLQGASASTAVVIALLEPTTATMLSVLLLHETITIVGLAGAVLLLVSVADAARSETTHAGRPGRRTRS</sequence>
<feature type="transmembrane region" description="Helical" evidence="6">
    <location>
        <begin position="90"/>
        <end position="108"/>
    </location>
</feature>
<evidence type="ECO:0000313" key="9">
    <source>
        <dbReference type="Proteomes" id="UP000035721"/>
    </source>
</evidence>
<dbReference type="RefSeq" id="WP_083454627.1">
    <property type="nucleotide sequence ID" value="NZ_HF570958.1"/>
</dbReference>
<evidence type="ECO:0000256" key="4">
    <source>
        <dbReference type="ARBA" id="ARBA00022989"/>
    </source>
</evidence>
<evidence type="ECO:0000256" key="2">
    <source>
        <dbReference type="ARBA" id="ARBA00007362"/>
    </source>
</evidence>
<gene>
    <name evidence="8" type="ORF">BN12_1170012</name>
</gene>
<feature type="transmembrane region" description="Helical" evidence="6">
    <location>
        <begin position="64"/>
        <end position="84"/>
    </location>
</feature>
<comment type="similarity">
    <text evidence="2">Belongs to the EamA transporter family.</text>
</comment>
<feature type="domain" description="EamA" evidence="7">
    <location>
        <begin position="153"/>
        <end position="285"/>
    </location>
</feature>
<keyword evidence="4 6" id="KW-1133">Transmembrane helix</keyword>
<feature type="transmembrane region" description="Helical" evidence="6">
    <location>
        <begin position="120"/>
        <end position="138"/>
    </location>
</feature>
<dbReference type="EMBL" id="CAJB01000021">
    <property type="protein sequence ID" value="CCH76273.1"/>
    <property type="molecule type" value="Genomic_DNA"/>
</dbReference>
<evidence type="ECO:0000256" key="6">
    <source>
        <dbReference type="SAM" id="Phobius"/>
    </source>
</evidence>
<proteinExistence type="inferred from homology"/>
<feature type="transmembrane region" description="Helical" evidence="6">
    <location>
        <begin position="34"/>
        <end position="52"/>
    </location>
</feature>
<dbReference type="PANTHER" id="PTHR32322:SF2">
    <property type="entry name" value="EAMA DOMAIN-CONTAINING PROTEIN"/>
    <property type="match status" value="1"/>
</dbReference>
<dbReference type="Pfam" id="PF00892">
    <property type="entry name" value="EamA"/>
    <property type="match status" value="2"/>
</dbReference>